<dbReference type="OrthoDB" id="10434603at2759"/>
<organism evidence="1 2">
    <name type="scientific">[Emmonsia] crescens</name>
    <dbReference type="NCBI Taxonomy" id="73230"/>
    <lineage>
        <taxon>Eukaryota</taxon>
        <taxon>Fungi</taxon>
        <taxon>Dikarya</taxon>
        <taxon>Ascomycota</taxon>
        <taxon>Pezizomycotina</taxon>
        <taxon>Eurotiomycetes</taxon>
        <taxon>Eurotiomycetidae</taxon>
        <taxon>Onygenales</taxon>
        <taxon>Ajellomycetaceae</taxon>
        <taxon>Emergomyces</taxon>
    </lineage>
</organism>
<evidence type="ECO:0000313" key="2">
    <source>
        <dbReference type="Proteomes" id="UP000034164"/>
    </source>
</evidence>
<dbReference type="VEuPathDB" id="FungiDB:EMCG_09659"/>
<dbReference type="Proteomes" id="UP000034164">
    <property type="component" value="Unassembled WGS sequence"/>
</dbReference>
<protein>
    <submittedName>
        <fullName evidence="1">Uncharacterized protein</fullName>
    </submittedName>
</protein>
<name>A0A0G2I1U5_9EURO</name>
<sequence>MKKIRKRMNLRGDKRRLGIVIMERKRITGMRMRMVGPGLLEVRKRRRMRRRMKRMKRMSRLFRVGHGNVDDAESMPSLKWRLKSMRRMMPRKMRRRWVMDSLRSTRTISTLYPWAQRLMIEDIASLIGSGIWKPQWMLRSRHRLLKSDTAETERQQQIWLLSRSDYYYRVLMIRVYGQSNVGPARSERLFSIL</sequence>
<accession>A0A0G2I1U5</accession>
<dbReference type="AlphaFoldDB" id="A0A0G2I1U5"/>
<comment type="caution">
    <text evidence="1">The sequence shown here is derived from an EMBL/GenBank/DDBJ whole genome shotgun (WGS) entry which is preliminary data.</text>
</comment>
<proteinExistence type="predicted"/>
<gene>
    <name evidence="1" type="ORF">EMCG_09659</name>
</gene>
<reference evidence="2" key="1">
    <citation type="journal article" date="2015" name="PLoS Genet.">
        <title>The dynamic genome and transcriptome of the human fungal pathogen Blastomyces and close relative Emmonsia.</title>
        <authorList>
            <person name="Munoz J.F."/>
            <person name="Gauthier G.M."/>
            <person name="Desjardins C.A."/>
            <person name="Gallo J.E."/>
            <person name="Holder J."/>
            <person name="Sullivan T.D."/>
            <person name="Marty A.J."/>
            <person name="Carmen J.C."/>
            <person name="Chen Z."/>
            <person name="Ding L."/>
            <person name="Gujja S."/>
            <person name="Magrini V."/>
            <person name="Misas E."/>
            <person name="Mitreva M."/>
            <person name="Priest M."/>
            <person name="Saif S."/>
            <person name="Whiston E.A."/>
            <person name="Young S."/>
            <person name="Zeng Q."/>
            <person name="Goldman W.E."/>
            <person name="Mardis E.R."/>
            <person name="Taylor J.W."/>
            <person name="McEwen J.G."/>
            <person name="Clay O.K."/>
            <person name="Klein B.S."/>
            <person name="Cuomo C.A."/>
        </authorList>
    </citation>
    <scope>NUCLEOTIDE SEQUENCE [LARGE SCALE GENOMIC DNA]</scope>
    <source>
        <strain evidence="2">UAMH 3008</strain>
    </source>
</reference>
<dbReference type="EMBL" id="LCZI01000803">
    <property type="protein sequence ID" value="KKZ64343.1"/>
    <property type="molecule type" value="Genomic_DNA"/>
</dbReference>
<evidence type="ECO:0000313" key="1">
    <source>
        <dbReference type="EMBL" id="KKZ64343.1"/>
    </source>
</evidence>